<dbReference type="AlphaFoldDB" id="A0A4R3V4Q1"/>
<dbReference type="SUPFAM" id="SSF160387">
    <property type="entry name" value="NosL/MerB-like"/>
    <property type="match status" value="1"/>
</dbReference>
<evidence type="ECO:0000256" key="1">
    <source>
        <dbReference type="SAM" id="MobiDB-lite"/>
    </source>
</evidence>
<dbReference type="Gene3D" id="3.30.70.2060">
    <property type="match status" value="1"/>
</dbReference>
<dbReference type="PROSITE" id="PS51257">
    <property type="entry name" value="PROKAR_LIPOPROTEIN"/>
    <property type="match status" value="1"/>
</dbReference>
<evidence type="ECO:0000313" key="3">
    <source>
        <dbReference type="EMBL" id="TCU98552.1"/>
    </source>
</evidence>
<dbReference type="PANTHER" id="PTHR41247:SF1">
    <property type="entry name" value="HTH-TYPE TRANSCRIPTIONAL REPRESSOR YCNK"/>
    <property type="match status" value="1"/>
</dbReference>
<dbReference type="InterPro" id="IPR008719">
    <property type="entry name" value="N2O_reductase_NosL"/>
</dbReference>
<accession>A0A4R3V4Q1</accession>
<protein>
    <submittedName>
        <fullName evidence="3">Copper chaperone NosL</fullName>
    </submittedName>
</protein>
<dbReference type="RefSeq" id="WP_132477207.1">
    <property type="nucleotide sequence ID" value="NZ_JBHRVM010000001.1"/>
</dbReference>
<name>A0A4R3V4Q1_9BURK</name>
<sequence>MMTIRIRLAGVLLAMGTLLAGCGDGGGEQPAPPPQAVIPQDAVGHYCGMYLFEHKGPKGQILLRDRETPVWFTTIREVFAYIQLPEEPKTIVAAYVQDMARMQPDGTLPDDSWMSIRDAWYVIHSRYAGGMGTLDALPFSTQEAAQAFQEREGGKIVRFDDMPDNYIFGLPELPASDQPTTAGAPPSEFERADALPAGAPE</sequence>
<keyword evidence="4" id="KW-1185">Reference proteome</keyword>
<evidence type="ECO:0000313" key="4">
    <source>
        <dbReference type="Proteomes" id="UP000294692"/>
    </source>
</evidence>
<dbReference type="Pfam" id="PF05573">
    <property type="entry name" value="NosL"/>
    <property type="match status" value="1"/>
</dbReference>
<dbReference type="EMBL" id="SMBX01000005">
    <property type="protein sequence ID" value="TCU98552.1"/>
    <property type="molecule type" value="Genomic_DNA"/>
</dbReference>
<dbReference type="Proteomes" id="UP000294692">
    <property type="component" value="Unassembled WGS sequence"/>
</dbReference>
<dbReference type="PANTHER" id="PTHR41247">
    <property type="entry name" value="HTH-TYPE TRANSCRIPTIONAL REPRESSOR YCNK"/>
    <property type="match status" value="1"/>
</dbReference>
<gene>
    <name evidence="3" type="ORF">EV686_105254</name>
</gene>
<evidence type="ECO:0000256" key="2">
    <source>
        <dbReference type="SAM" id="SignalP"/>
    </source>
</evidence>
<feature type="signal peptide" evidence="2">
    <location>
        <begin position="1"/>
        <end position="20"/>
    </location>
</feature>
<comment type="caution">
    <text evidence="3">The sequence shown here is derived from an EMBL/GenBank/DDBJ whole genome shotgun (WGS) entry which is preliminary data.</text>
</comment>
<reference evidence="3 4" key="1">
    <citation type="submission" date="2019-03" db="EMBL/GenBank/DDBJ databases">
        <title>Genomic Encyclopedia of Type Strains, Phase IV (KMG-IV): sequencing the most valuable type-strain genomes for metagenomic binning, comparative biology and taxonomic classification.</title>
        <authorList>
            <person name="Goeker M."/>
        </authorList>
    </citation>
    <scope>NUCLEOTIDE SEQUENCE [LARGE SCALE GENOMIC DNA]</scope>
    <source>
        <strain evidence="3 4">DSM 100048</strain>
    </source>
</reference>
<organism evidence="3 4">
    <name type="scientific">Paracandidimonas soli</name>
    <dbReference type="NCBI Taxonomy" id="1917182"/>
    <lineage>
        <taxon>Bacteria</taxon>
        <taxon>Pseudomonadati</taxon>
        <taxon>Pseudomonadota</taxon>
        <taxon>Betaproteobacteria</taxon>
        <taxon>Burkholderiales</taxon>
        <taxon>Alcaligenaceae</taxon>
        <taxon>Paracandidimonas</taxon>
    </lineage>
</organism>
<proteinExistence type="predicted"/>
<keyword evidence="2" id="KW-0732">Signal</keyword>
<dbReference type="OrthoDB" id="982633at2"/>
<dbReference type="Gene3D" id="3.30.70.2050">
    <property type="match status" value="1"/>
</dbReference>
<feature type="chain" id="PRO_5020753024" evidence="2">
    <location>
        <begin position="21"/>
        <end position="201"/>
    </location>
</feature>
<feature type="region of interest" description="Disordered" evidence="1">
    <location>
        <begin position="170"/>
        <end position="201"/>
    </location>
</feature>